<dbReference type="OrthoDB" id="2200341at2"/>
<sequence length="221" mass="25537">MTEFKRRVNQLFRSLKKVNWLDMIKSNKHFVVIISLITLLFLVMSAFVATVRPTIREKQLHAISELQSDNKQVIPTKETDMQTVLSDKDSHIIAVIDSKGNPSFSKVEKLLTQKTPLETIDWKINYIQPIYNFTDMAKEYNLTAKNNFIVMEDGKEKGRYSFDKLPGGLDTLDEKLVEIIQPKIARKEPKRIKVAKKVEDSLTESTTDSSTRKKTKEIIFE</sequence>
<keyword evidence="2" id="KW-1133">Transmembrane helix</keyword>
<dbReference type="AlphaFoldDB" id="A0A429ZRJ6"/>
<feature type="transmembrane region" description="Helical" evidence="2">
    <location>
        <begin position="30"/>
        <end position="51"/>
    </location>
</feature>
<evidence type="ECO:0000256" key="2">
    <source>
        <dbReference type="SAM" id="Phobius"/>
    </source>
</evidence>
<feature type="region of interest" description="Disordered" evidence="1">
    <location>
        <begin position="197"/>
        <end position="221"/>
    </location>
</feature>
<name>A0A429ZRJ6_9ENTE</name>
<dbReference type="RefSeq" id="WP_125955743.1">
    <property type="nucleotide sequence ID" value="NZ_JAQEJV010000001.1"/>
</dbReference>
<organism evidence="3 4">
    <name type="scientific">Vagococcus bubulae</name>
    <dbReference type="NCBI Taxonomy" id="1977868"/>
    <lineage>
        <taxon>Bacteria</taxon>
        <taxon>Bacillati</taxon>
        <taxon>Bacillota</taxon>
        <taxon>Bacilli</taxon>
        <taxon>Lactobacillales</taxon>
        <taxon>Enterococcaceae</taxon>
        <taxon>Vagococcus</taxon>
    </lineage>
</organism>
<protein>
    <submittedName>
        <fullName evidence="3">Uncharacterized protein</fullName>
    </submittedName>
</protein>
<keyword evidence="4" id="KW-1185">Reference proteome</keyword>
<keyword evidence="2" id="KW-0812">Transmembrane</keyword>
<proteinExistence type="predicted"/>
<reference evidence="3 4" key="1">
    <citation type="submission" date="2017-05" db="EMBL/GenBank/DDBJ databases">
        <title>Vagococcus spp. assemblies.</title>
        <authorList>
            <person name="Gulvik C.A."/>
        </authorList>
    </citation>
    <scope>NUCLEOTIDE SEQUENCE [LARGE SCALE GENOMIC DNA]</scope>
    <source>
        <strain evidence="3 4">SS1994</strain>
    </source>
</reference>
<evidence type="ECO:0000256" key="1">
    <source>
        <dbReference type="SAM" id="MobiDB-lite"/>
    </source>
</evidence>
<keyword evidence="2" id="KW-0472">Membrane</keyword>
<evidence type="ECO:0000313" key="3">
    <source>
        <dbReference type="EMBL" id="RST96295.1"/>
    </source>
</evidence>
<comment type="caution">
    <text evidence="3">The sequence shown here is derived from an EMBL/GenBank/DDBJ whole genome shotgun (WGS) entry which is preliminary data.</text>
</comment>
<dbReference type="EMBL" id="NGJT01000001">
    <property type="protein sequence ID" value="RST96295.1"/>
    <property type="molecule type" value="Genomic_DNA"/>
</dbReference>
<gene>
    <name evidence="3" type="ORF">CBF36_00770</name>
</gene>
<evidence type="ECO:0000313" key="4">
    <source>
        <dbReference type="Proteomes" id="UP000288490"/>
    </source>
</evidence>
<accession>A0A429ZRJ6</accession>
<dbReference type="Proteomes" id="UP000288490">
    <property type="component" value="Unassembled WGS sequence"/>
</dbReference>